<dbReference type="RefSeq" id="WP_039739074.1">
    <property type="nucleotide sequence ID" value="NZ_JTCM02000056.1"/>
</dbReference>
<dbReference type="Pfam" id="PF02627">
    <property type="entry name" value="CMD"/>
    <property type="match status" value="1"/>
</dbReference>
<reference evidence="2 3" key="1">
    <citation type="journal article" date="2015" name="Genome Announc.">
        <title>Draft Genome Sequence of Cyanobacterium Hassallia byssoidea Strain VB512170, Isolated from Monuments in India.</title>
        <authorList>
            <person name="Singh D."/>
            <person name="Chandrababunaidu M.M."/>
            <person name="Panda A."/>
            <person name="Sen D."/>
            <person name="Bhattacharyya S."/>
            <person name="Adhikary S.P."/>
            <person name="Tripathy S."/>
        </authorList>
    </citation>
    <scope>NUCLEOTIDE SEQUENCE [LARGE SCALE GENOMIC DNA]</scope>
    <source>
        <strain evidence="2 3">VB512170</strain>
    </source>
</reference>
<dbReference type="GO" id="GO:0051920">
    <property type="term" value="F:peroxiredoxin activity"/>
    <property type="evidence" value="ECO:0007669"/>
    <property type="project" value="InterPro"/>
</dbReference>
<dbReference type="EMBL" id="JTCM02000056">
    <property type="protein sequence ID" value="NEU75045.1"/>
    <property type="molecule type" value="Genomic_DNA"/>
</dbReference>
<sequence length="139" mass="15274">MSDTQSTNLPPDLAAFGDSYAELFGEVPPLPKAKFEFSSEIDPEGLRLAEKFRAHAFYNKTFDTKTTQLMLFGMLLVMGVPAAHHHAIAARRAGASWQELHQVTELASAVVALGPFNNGSAILNELRHQEGEHNQQSNK</sequence>
<dbReference type="SUPFAM" id="SSF69118">
    <property type="entry name" value="AhpD-like"/>
    <property type="match status" value="1"/>
</dbReference>
<feature type="domain" description="Carboxymuconolactone decarboxylase-like" evidence="1">
    <location>
        <begin position="43"/>
        <end position="123"/>
    </location>
</feature>
<comment type="caution">
    <text evidence="2">The sequence shown here is derived from an EMBL/GenBank/DDBJ whole genome shotgun (WGS) entry which is preliminary data.</text>
</comment>
<evidence type="ECO:0000313" key="3">
    <source>
        <dbReference type="Proteomes" id="UP000031549"/>
    </source>
</evidence>
<evidence type="ECO:0000313" key="2">
    <source>
        <dbReference type="EMBL" id="NEU75045.1"/>
    </source>
</evidence>
<dbReference type="AlphaFoldDB" id="A0A846HCE1"/>
<protein>
    <submittedName>
        <fullName evidence="2">Carboxymuconolactone decarboxylase family protein</fullName>
    </submittedName>
</protein>
<name>A0A846HCE1_9CYAN</name>
<proteinExistence type="predicted"/>
<dbReference type="Proteomes" id="UP000031549">
    <property type="component" value="Unassembled WGS sequence"/>
</dbReference>
<organism evidence="2 3">
    <name type="scientific">Hassallia byssoidea VB512170</name>
    <dbReference type="NCBI Taxonomy" id="1304833"/>
    <lineage>
        <taxon>Bacteria</taxon>
        <taxon>Bacillati</taxon>
        <taxon>Cyanobacteriota</taxon>
        <taxon>Cyanophyceae</taxon>
        <taxon>Nostocales</taxon>
        <taxon>Tolypothrichaceae</taxon>
        <taxon>Hassallia</taxon>
    </lineage>
</organism>
<dbReference type="Gene3D" id="1.20.1290.10">
    <property type="entry name" value="AhpD-like"/>
    <property type="match status" value="1"/>
</dbReference>
<dbReference type="InterPro" id="IPR029032">
    <property type="entry name" value="AhpD-like"/>
</dbReference>
<dbReference type="InterPro" id="IPR003779">
    <property type="entry name" value="CMD-like"/>
</dbReference>
<gene>
    <name evidence="2" type="ORF">PI95_021420</name>
</gene>
<evidence type="ECO:0000259" key="1">
    <source>
        <dbReference type="Pfam" id="PF02627"/>
    </source>
</evidence>
<keyword evidence="3" id="KW-1185">Reference proteome</keyword>
<accession>A0A846HCE1</accession>